<keyword evidence="1" id="KW-1133">Transmembrane helix</keyword>
<sequence>MSASLVGVVAGLALLDALNPATIGLVALILLLPTESTGPSATARRGSPVALGAGVAVGAALTVFAVGCAVYLAADTAAVAGGLVWVRRLAFGAAGVVLLVTALRRLRPRDVSAVALPGWFSVWTAVPTGVLVTGADLPNAFPYFIAIERMAAAGIGVGAATLLLAGYAVVYCLPCLVLLGVGQRWGDRVRGGLSGLYRRFGAARRLPRSVPLAAAYGAGAVALIAVAASA</sequence>
<proteinExistence type="predicted"/>
<feature type="transmembrane region" description="Helical" evidence="1">
    <location>
        <begin position="209"/>
        <end position="228"/>
    </location>
</feature>
<organism evidence="2 3">
    <name type="scientific">Actinomycetospora straminea</name>
    <dbReference type="NCBI Taxonomy" id="663607"/>
    <lineage>
        <taxon>Bacteria</taxon>
        <taxon>Bacillati</taxon>
        <taxon>Actinomycetota</taxon>
        <taxon>Actinomycetes</taxon>
        <taxon>Pseudonocardiales</taxon>
        <taxon>Pseudonocardiaceae</taxon>
        <taxon>Actinomycetospora</taxon>
    </lineage>
</organism>
<evidence type="ECO:0000313" key="2">
    <source>
        <dbReference type="EMBL" id="GAA4880101.1"/>
    </source>
</evidence>
<accession>A0ABP9ENV1</accession>
<evidence type="ECO:0000313" key="3">
    <source>
        <dbReference type="Proteomes" id="UP001500457"/>
    </source>
</evidence>
<reference evidence="3" key="1">
    <citation type="journal article" date="2019" name="Int. J. Syst. Evol. Microbiol.">
        <title>The Global Catalogue of Microorganisms (GCM) 10K type strain sequencing project: providing services to taxonomists for standard genome sequencing and annotation.</title>
        <authorList>
            <consortium name="The Broad Institute Genomics Platform"/>
            <consortium name="The Broad Institute Genome Sequencing Center for Infectious Disease"/>
            <person name="Wu L."/>
            <person name="Ma J."/>
        </authorList>
    </citation>
    <scope>NUCLEOTIDE SEQUENCE [LARGE SCALE GENOMIC DNA]</scope>
    <source>
        <strain evidence="3">JCM 17983</strain>
    </source>
</reference>
<feature type="transmembrane region" description="Helical" evidence="1">
    <location>
        <begin position="53"/>
        <end position="73"/>
    </location>
</feature>
<comment type="caution">
    <text evidence="2">The sequence shown here is derived from an EMBL/GenBank/DDBJ whole genome shotgun (WGS) entry which is preliminary data.</text>
</comment>
<feature type="transmembrane region" description="Helical" evidence="1">
    <location>
        <begin position="155"/>
        <end position="181"/>
    </location>
</feature>
<dbReference type="RefSeq" id="WP_274231683.1">
    <property type="nucleotide sequence ID" value="NZ_BAABHQ010000009.1"/>
</dbReference>
<keyword evidence="1" id="KW-0812">Transmembrane</keyword>
<keyword evidence="1" id="KW-0472">Membrane</keyword>
<dbReference type="Proteomes" id="UP001500457">
    <property type="component" value="Unassembled WGS sequence"/>
</dbReference>
<dbReference type="EMBL" id="BAABHQ010000009">
    <property type="protein sequence ID" value="GAA4880101.1"/>
    <property type="molecule type" value="Genomic_DNA"/>
</dbReference>
<evidence type="ECO:0008006" key="4">
    <source>
        <dbReference type="Google" id="ProtNLM"/>
    </source>
</evidence>
<name>A0ABP9ENV1_9PSEU</name>
<protein>
    <recommendedName>
        <fullName evidence="4">Sap-like sulfolipid-1-addressing protein</fullName>
    </recommendedName>
</protein>
<feature type="transmembrane region" description="Helical" evidence="1">
    <location>
        <begin position="6"/>
        <end position="32"/>
    </location>
</feature>
<feature type="transmembrane region" description="Helical" evidence="1">
    <location>
        <begin position="85"/>
        <end position="103"/>
    </location>
</feature>
<feature type="transmembrane region" description="Helical" evidence="1">
    <location>
        <begin position="115"/>
        <end position="135"/>
    </location>
</feature>
<keyword evidence="3" id="KW-1185">Reference proteome</keyword>
<gene>
    <name evidence="2" type="ORF">GCM10023203_33690</name>
</gene>
<evidence type="ECO:0000256" key="1">
    <source>
        <dbReference type="SAM" id="Phobius"/>
    </source>
</evidence>